<feature type="domain" description="Phosphoribosyltransferase" evidence="1">
    <location>
        <begin position="9"/>
        <end position="182"/>
    </location>
</feature>
<dbReference type="Gene3D" id="3.40.50.2020">
    <property type="match status" value="1"/>
</dbReference>
<gene>
    <name evidence="2" type="ORF">GQF02_08220</name>
</gene>
<evidence type="ECO:0000259" key="1">
    <source>
        <dbReference type="Pfam" id="PF00156"/>
    </source>
</evidence>
<protein>
    <submittedName>
        <fullName evidence="2">Phosphoribosyltransferase</fullName>
    </submittedName>
</protein>
<accession>A0A845BRW7</accession>
<dbReference type="CDD" id="cd06223">
    <property type="entry name" value="PRTases_typeI"/>
    <property type="match status" value="1"/>
</dbReference>
<evidence type="ECO:0000313" key="3">
    <source>
        <dbReference type="Proteomes" id="UP000467214"/>
    </source>
</evidence>
<dbReference type="EMBL" id="WSSB01000006">
    <property type="protein sequence ID" value="MXR36956.1"/>
    <property type="molecule type" value="Genomic_DNA"/>
</dbReference>
<dbReference type="InterPro" id="IPR000836">
    <property type="entry name" value="PRTase_dom"/>
</dbReference>
<dbReference type="Gene3D" id="3.30.1310.20">
    <property type="entry name" value="PRTase-like"/>
    <property type="match status" value="1"/>
</dbReference>
<keyword evidence="2" id="KW-0328">Glycosyltransferase</keyword>
<dbReference type="Proteomes" id="UP000467214">
    <property type="component" value="Unassembled WGS sequence"/>
</dbReference>
<proteinExistence type="predicted"/>
<dbReference type="GO" id="GO:0016757">
    <property type="term" value="F:glycosyltransferase activity"/>
    <property type="evidence" value="ECO:0007669"/>
    <property type="project" value="UniProtKB-KW"/>
</dbReference>
<name>A0A845BRW7_9NEIS</name>
<dbReference type="SUPFAM" id="SSF53271">
    <property type="entry name" value="PRTase-like"/>
    <property type="match status" value="1"/>
</dbReference>
<dbReference type="AlphaFoldDB" id="A0A845BRW7"/>
<dbReference type="InterPro" id="IPR029057">
    <property type="entry name" value="PRTase-like"/>
</dbReference>
<comment type="caution">
    <text evidence="2">The sequence shown here is derived from an EMBL/GenBank/DDBJ whole genome shotgun (WGS) entry which is preliminary data.</text>
</comment>
<keyword evidence="3" id="KW-1185">Reference proteome</keyword>
<sequence>MRFDDRLDAARQLAQALLVYRGQHPLVLAIPRGAVPMGRELADLLQGDLDVVLVRKLHAPGDAEFAIGALSETGQVVLMPWAGRAGADAQWIAQLRELESAKIRARRARYTPLRPSLPVAGRIVIVVDDGLATGATMLVALGALRLQGPARLVCAVPVASPDACARVRAHCDELVCLSAPAQFASVGQFYRDFTQVEDAEVERVLAAS</sequence>
<organism evidence="2 3">
    <name type="scientific">Craterilacuibacter sinensis</name>
    <dbReference type="NCBI Taxonomy" id="2686017"/>
    <lineage>
        <taxon>Bacteria</taxon>
        <taxon>Pseudomonadati</taxon>
        <taxon>Pseudomonadota</taxon>
        <taxon>Betaproteobacteria</taxon>
        <taxon>Neisseriales</taxon>
        <taxon>Neisseriaceae</taxon>
        <taxon>Craterilacuibacter</taxon>
    </lineage>
</organism>
<keyword evidence="2" id="KW-0808">Transferase</keyword>
<evidence type="ECO:0000313" key="2">
    <source>
        <dbReference type="EMBL" id="MXR36956.1"/>
    </source>
</evidence>
<dbReference type="RefSeq" id="WP_160796279.1">
    <property type="nucleotide sequence ID" value="NZ_WSSB01000006.1"/>
</dbReference>
<dbReference type="Pfam" id="PF00156">
    <property type="entry name" value="Pribosyltran"/>
    <property type="match status" value="1"/>
</dbReference>
<reference evidence="2 3" key="1">
    <citation type="submission" date="2019-12" db="EMBL/GenBank/DDBJ databases">
        <title>Neisseriaceae gen. nov. sp. Genome sequencing and assembly.</title>
        <authorList>
            <person name="Liu Z."/>
            <person name="Li A."/>
        </authorList>
    </citation>
    <scope>NUCLEOTIDE SEQUENCE [LARGE SCALE GENOMIC DNA]</scope>
    <source>
        <strain evidence="2 3">B2N2-7</strain>
    </source>
</reference>